<comment type="pathway">
    <text evidence="1">Lipid metabolism; butanoate metabolism.</text>
</comment>
<proteinExistence type="inferred from homology"/>
<dbReference type="Pfam" id="PF00725">
    <property type="entry name" value="3HCDH"/>
    <property type="match status" value="1"/>
</dbReference>
<dbReference type="PIRSF" id="PIRSF000105">
    <property type="entry name" value="HCDH"/>
    <property type="match status" value="1"/>
</dbReference>
<reference evidence="7" key="1">
    <citation type="journal article" date="2019" name="Int. J. Syst. Evol. Microbiol.">
        <title>The Global Catalogue of Microorganisms (GCM) 10K type strain sequencing project: providing services to taxonomists for standard genome sequencing and annotation.</title>
        <authorList>
            <consortium name="The Broad Institute Genomics Platform"/>
            <consortium name="The Broad Institute Genome Sequencing Center for Infectious Disease"/>
            <person name="Wu L."/>
            <person name="Ma J."/>
        </authorList>
    </citation>
    <scope>NUCLEOTIDE SEQUENCE [LARGE SCALE GENOMIC DNA]</scope>
    <source>
        <strain evidence="7">CCM 7282</strain>
    </source>
</reference>
<dbReference type="SUPFAM" id="SSF51735">
    <property type="entry name" value="NAD(P)-binding Rossmann-fold domains"/>
    <property type="match status" value="1"/>
</dbReference>
<comment type="similarity">
    <text evidence="2">Belongs to the 3-hydroxyacyl-CoA dehydrogenase family.</text>
</comment>
<dbReference type="InterPro" id="IPR036291">
    <property type="entry name" value="NAD(P)-bd_dom_sf"/>
</dbReference>
<dbReference type="Proteomes" id="UP000619534">
    <property type="component" value="Unassembled WGS sequence"/>
</dbReference>
<keyword evidence="3" id="KW-0560">Oxidoreductase</keyword>
<evidence type="ECO:0000313" key="6">
    <source>
        <dbReference type="EMBL" id="GGC89395.1"/>
    </source>
</evidence>
<dbReference type="Pfam" id="PF02737">
    <property type="entry name" value="3HCDH_N"/>
    <property type="match status" value="1"/>
</dbReference>
<dbReference type="PANTHER" id="PTHR48075:SF5">
    <property type="entry name" value="3-HYDROXYBUTYRYL-COA DEHYDROGENASE"/>
    <property type="match status" value="1"/>
</dbReference>
<feature type="domain" description="3-hydroxyacyl-CoA dehydrogenase NAD binding" evidence="5">
    <location>
        <begin position="2"/>
        <end position="179"/>
    </location>
</feature>
<dbReference type="InterPro" id="IPR006108">
    <property type="entry name" value="3HC_DH_C"/>
</dbReference>
<name>A0ABQ1P1T2_9BACI</name>
<dbReference type="EMBL" id="BMCJ01000003">
    <property type="protein sequence ID" value="GGC89395.1"/>
    <property type="molecule type" value="Genomic_DNA"/>
</dbReference>
<dbReference type="Gene3D" id="3.40.50.720">
    <property type="entry name" value="NAD(P)-binding Rossmann-like Domain"/>
    <property type="match status" value="1"/>
</dbReference>
<dbReference type="InterPro" id="IPR008927">
    <property type="entry name" value="6-PGluconate_DH-like_C_sf"/>
</dbReference>
<comment type="caution">
    <text evidence="6">The sequence shown here is derived from an EMBL/GenBank/DDBJ whole genome shotgun (WGS) entry which is preliminary data.</text>
</comment>
<feature type="domain" description="3-hydroxyacyl-CoA dehydrogenase C-terminal" evidence="4">
    <location>
        <begin position="183"/>
        <end position="278"/>
    </location>
</feature>
<evidence type="ECO:0000256" key="3">
    <source>
        <dbReference type="ARBA" id="ARBA00023002"/>
    </source>
</evidence>
<evidence type="ECO:0000256" key="2">
    <source>
        <dbReference type="ARBA" id="ARBA00009463"/>
    </source>
</evidence>
<dbReference type="PANTHER" id="PTHR48075">
    <property type="entry name" value="3-HYDROXYACYL-COA DEHYDROGENASE FAMILY PROTEIN"/>
    <property type="match status" value="1"/>
</dbReference>
<dbReference type="InterPro" id="IPR006176">
    <property type="entry name" value="3-OHacyl-CoA_DH_NAD-bd"/>
</dbReference>
<dbReference type="InterPro" id="IPR022694">
    <property type="entry name" value="3-OHacyl-CoA_DH"/>
</dbReference>
<dbReference type="SUPFAM" id="SSF48179">
    <property type="entry name" value="6-phosphogluconate dehydrogenase C-terminal domain-like"/>
    <property type="match status" value="1"/>
</dbReference>
<keyword evidence="7" id="KW-1185">Reference proteome</keyword>
<protein>
    <submittedName>
        <fullName evidence="6">3-hydroxybutyryl-CoA dehydrogenase</fullName>
    </submittedName>
</protein>
<sequence length="279" mass="30733">MKIGVLGSGIMGNGIAQVFAMNDYDVTVVEISEQAAQKAKKDMEKNINRVIKKKELDIKAEEVLENVTFTTDKTEFKGAALVVEAIIENMEIKKQVFAELEEICDESTILATNTSSLSITEIASATKRPAKVCGMHFFNPVPVMKLIEIIEGVETSKETVHTLERIASNLNKESILVTDAPLFIVNRILVPMISEAIFVLDEGIASAEDIDAGMMLGASHPIGPLKLADLIGLDTLLYVQETLFHETGDSKYRIPKLLKKLVRAGHYGRKTGRGFYAYE</sequence>
<evidence type="ECO:0000259" key="5">
    <source>
        <dbReference type="Pfam" id="PF02737"/>
    </source>
</evidence>
<dbReference type="InterPro" id="IPR013328">
    <property type="entry name" value="6PGD_dom2"/>
</dbReference>
<gene>
    <name evidence="6" type="primary">hbd</name>
    <name evidence="6" type="ORF">GCM10007216_20180</name>
</gene>
<evidence type="ECO:0000259" key="4">
    <source>
        <dbReference type="Pfam" id="PF00725"/>
    </source>
</evidence>
<organism evidence="6 7">
    <name type="scientific">Thalassobacillus devorans</name>
    <dbReference type="NCBI Taxonomy" id="279813"/>
    <lineage>
        <taxon>Bacteria</taxon>
        <taxon>Bacillati</taxon>
        <taxon>Bacillota</taxon>
        <taxon>Bacilli</taxon>
        <taxon>Bacillales</taxon>
        <taxon>Bacillaceae</taxon>
        <taxon>Thalassobacillus</taxon>
    </lineage>
</organism>
<accession>A0ABQ1P1T2</accession>
<evidence type="ECO:0000313" key="7">
    <source>
        <dbReference type="Proteomes" id="UP000619534"/>
    </source>
</evidence>
<dbReference type="Gene3D" id="1.10.1040.10">
    <property type="entry name" value="N-(1-d-carboxylethyl)-l-norvaline Dehydrogenase, domain 2"/>
    <property type="match status" value="1"/>
</dbReference>
<evidence type="ECO:0000256" key="1">
    <source>
        <dbReference type="ARBA" id="ARBA00005086"/>
    </source>
</evidence>